<dbReference type="EMBL" id="JAVKPK010000001">
    <property type="protein sequence ID" value="MDR7664237.1"/>
    <property type="molecule type" value="Genomic_DNA"/>
</dbReference>
<comment type="caution">
    <text evidence="1">The sequence shown here is derived from an EMBL/GenBank/DDBJ whole genome shotgun (WGS) entry which is preliminary data.</text>
</comment>
<name>A0ABU2CWX7_9EURY</name>
<reference evidence="2" key="1">
    <citation type="submission" date="2023-07" db="EMBL/GenBank/DDBJ databases">
        <title>Whole-genome sequencing of a new Methanosarcina sp. Z-7115.</title>
        <authorList>
            <person name="Zhilina T.N."/>
            <person name="Merkel A.Y."/>
        </authorList>
    </citation>
    <scope>NUCLEOTIDE SEQUENCE [LARGE SCALE GENOMIC DNA]</scope>
    <source>
        <strain evidence="2">Z-7115</strain>
    </source>
</reference>
<sequence length="74" mass="8294">MPGNDCPEPEIFFLLKFSDLRNDRCLAIAWPASFYFFERGLPFSSRHLLIASFTALISSSLGTDVTAESTFNVD</sequence>
<dbReference type="RefSeq" id="WP_310574265.1">
    <property type="nucleotide sequence ID" value="NZ_JAVKPK010000001.1"/>
</dbReference>
<keyword evidence="2" id="KW-1185">Reference proteome</keyword>
<gene>
    <name evidence="1" type="ORF">RG963_00260</name>
</gene>
<organism evidence="1 2">
    <name type="scientific">Methanosarcina baikalica</name>
    <dbReference type="NCBI Taxonomy" id="3073890"/>
    <lineage>
        <taxon>Archaea</taxon>
        <taxon>Methanobacteriati</taxon>
        <taxon>Methanobacteriota</taxon>
        <taxon>Stenosarchaea group</taxon>
        <taxon>Methanomicrobia</taxon>
        <taxon>Methanosarcinales</taxon>
        <taxon>Methanosarcinaceae</taxon>
        <taxon>Methanosarcina</taxon>
    </lineage>
</organism>
<dbReference type="Proteomes" id="UP001246244">
    <property type="component" value="Unassembled WGS sequence"/>
</dbReference>
<evidence type="ECO:0000313" key="2">
    <source>
        <dbReference type="Proteomes" id="UP001246244"/>
    </source>
</evidence>
<protein>
    <submittedName>
        <fullName evidence="1">Uncharacterized protein</fullName>
    </submittedName>
</protein>
<evidence type="ECO:0000313" key="1">
    <source>
        <dbReference type="EMBL" id="MDR7664237.1"/>
    </source>
</evidence>
<proteinExistence type="predicted"/>
<accession>A0ABU2CWX7</accession>